<keyword evidence="6 8" id="KW-0472">Membrane</keyword>
<comment type="caution">
    <text evidence="11">The sequence shown here is derived from an EMBL/GenBank/DDBJ whole genome shotgun (WGS) entry which is preliminary data.</text>
</comment>
<keyword evidence="5 9" id="KW-0732">Signal</keyword>
<comment type="similarity">
    <text evidence="8">Belongs to the TonB-dependent receptor family.</text>
</comment>
<dbReference type="InterPro" id="IPR039426">
    <property type="entry name" value="TonB-dep_rcpt-like"/>
</dbReference>
<evidence type="ECO:0000256" key="8">
    <source>
        <dbReference type="PROSITE-ProRule" id="PRU01360"/>
    </source>
</evidence>
<evidence type="ECO:0000256" key="3">
    <source>
        <dbReference type="ARBA" id="ARBA00022452"/>
    </source>
</evidence>
<accession>A0A8J8FHL1</accession>
<dbReference type="PANTHER" id="PTHR30069:SF29">
    <property type="entry name" value="HEMOGLOBIN AND HEMOGLOBIN-HAPTOGLOBIN-BINDING PROTEIN 1-RELATED"/>
    <property type="match status" value="1"/>
</dbReference>
<evidence type="ECO:0000256" key="2">
    <source>
        <dbReference type="ARBA" id="ARBA00022448"/>
    </source>
</evidence>
<dbReference type="InterPro" id="IPR036942">
    <property type="entry name" value="Beta-barrel_TonB_sf"/>
</dbReference>
<evidence type="ECO:0000256" key="1">
    <source>
        <dbReference type="ARBA" id="ARBA00004571"/>
    </source>
</evidence>
<dbReference type="PANTHER" id="PTHR30069">
    <property type="entry name" value="TONB-DEPENDENT OUTER MEMBRANE RECEPTOR"/>
    <property type="match status" value="1"/>
</dbReference>
<reference evidence="11" key="1">
    <citation type="submission" date="2019-10" db="EMBL/GenBank/DDBJ databases">
        <title>Draft genome sequence of Panacibacter sp. KCS-6.</title>
        <authorList>
            <person name="Yim K.J."/>
        </authorList>
    </citation>
    <scope>NUCLEOTIDE SEQUENCE</scope>
    <source>
        <strain evidence="11">KCS-6</strain>
    </source>
</reference>
<evidence type="ECO:0000256" key="5">
    <source>
        <dbReference type="ARBA" id="ARBA00022729"/>
    </source>
</evidence>
<dbReference type="SUPFAM" id="SSF56935">
    <property type="entry name" value="Porins"/>
    <property type="match status" value="1"/>
</dbReference>
<keyword evidence="2 8" id="KW-0813">Transport</keyword>
<dbReference type="EMBL" id="WHPF01000010">
    <property type="protein sequence ID" value="NNV56752.1"/>
    <property type="molecule type" value="Genomic_DNA"/>
</dbReference>
<dbReference type="Pfam" id="PF13715">
    <property type="entry name" value="CarbopepD_reg_2"/>
    <property type="match status" value="1"/>
</dbReference>
<dbReference type="RefSeq" id="WP_171608691.1">
    <property type="nucleotide sequence ID" value="NZ_WHPF01000010.1"/>
</dbReference>
<dbReference type="FunFam" id="2.170.130.10:FF:000003">
    <property type="entry name" value="SusC/RagA family TonB-linked outer membrane protein"/>
    <property type="match status" value="1"/>
</dbReference>
<dbReference type="InterPro" id="IPR008969">
    <property type="entry name" value="CarboxyPept-like_regulatory"/>
</dbReference>
<evidence type="ECO:0000256" key="4">
    <source>
        <dbReference type="ARBA" id="ARBA00022692"/>
    </source>
</evidence>
<dbReference type="PROSITE" id="PS51257">
    <property type="entry name" value="PROKAR_LIPOPROTEIN"/>
    <property type="match status" value="1"/>
</dbReference>
<dbReference type="Gene3D" id="2.170.130.10">
    <property type="entry name" value="TonB-dependent receptor, plug domain"/>
    <property type="match status" value="1"/>
</dbReference>
<dbReference type="InterPro" id="IPR023996">
    <property type="entry name" value="TonB-dep_OMP_SusC/RagA"/>
</dbReference>
<name>A0A8J8FHL1_9BACT</name>
<dbReference type="GO" id="GO:0044718">
    <property type="term" value="P:siderophore transmembrane transport"/>
    <property type="evidence" value="ECO:0007669"/>
    <property type="project" value="TreeGrafter"/>
</dbReference>
<dbReference type="AlphaFoldDB" id="A0A8J8FHL1"/>
<dbReference type="SUPFAM" id="SSF49464">
    <property type="entry name" value="Carboxypeptidase regulatory domain-like"/>
    <property type="match status" value="1"/>
</dbReference>
<evidence type="ECO:0000256" key="7">
    <source>
        <dbReference type="ARBA" id="ARBA00023237"/>
    </source>
</evidence>
<dbReference type="InterPro" id="IPR012910">
    <property type="entry name" value="Plug_dom"/>
</dbReference>
<dbReference type="Pfam" id="PF07715">
    <property type="entry name" value="Plug"/>
    <property type="match status" value="1"/>
</dbReference>
<evidence type="ECO:0000256" key="6">
    <source>
        <dbReference type="ARBA" id="ARBA00023136"/>
    </source>
</evidence>
<dbReference type="PROSITE" id="PS52016">
    <property type="entry name" value="TONB_DEPENDENT_REC_3"/>
    <property type="match status" value="1"/>
</dbReference>
<dbReference type="InterPro" id="IPR023997">
    <property type="entry name" value="TonB-dep_OMP_SusC/RagA_CS"/>
</dbReference>
<evidence type="ECO:0000256" key="9">
    <source>
        <dbReference type="SAM" id="SignalP"/>
    </source>
</evidence>
<dbReference type="NCBIfam" id="TIGR04056">
    <property type="entry name" value="OMP_RagA_SusC"/>
    <property type="match status" value="1"/>
</dbReference>
<sequence>MRKNYRKKFLIQALLAAIGCFSLVLITHTQVQAKGFDNPAPDRKVTGTVTDDKGAPLAAVSVMLKGTKKGTTTDQNGVFSITVPDANAVLVLSFVGYATQEITVGEQALISVKMAQGAEQLSDVVVVGYGTQKRVTVTGSVATVKGSELAKTPTANLSNTLAGRLPGITAVNGSGEPGYDGSAIRIRGTNSLGNTSALIVIDGVPERTGGLERLNPADIESVSVLKDASAAIYGSRAANGVILITTRRGKSGKPQLLYNFNQGWAQATRIPELTDAVEYGTIRNESTVFENVPVDQWDAAFSALNTTGTYVRTDNGATVSSPVGFAPDDIVKYKDGSDPWGHPNTDWFGDALKTWAPQQRHTVQINGGSENIRYLASLGYQNQDGYYKNSATGYKQYDMRINVDAKVNKYVNIGIGVTAREEYRFFPTESAGAVFRMLMRGKPNEPEIWPNGLPGRDIENGQNPIVITTNATGYDKDKRDYFQTTGKIEILIPGVEGLKVTGTASVDKYIYNGKRWQTPWYLYSWDKVSYEADGVTPALTKELRSTFTDPRLSQNTENNLSINLSGLVNYDKVFGDHTINFLAGVQRETLSDEYFNAYRRYFISSAVDQMFAGGDVEKNNSGGAFNRARLSYFGRVGYNYQQKYIAEFLWRYDGSYIFPADGRFGFFPGVSAGWRVSEEDFFKKNVKFVDNLKLRASWGQMGAEPYRFGTSSLAEYQFLSTYGFSSYVINDAVAKSLYEQILPNPGFTWEVGTSINFGLEASFLKNKLNVEFDYFMNKRTRALLPQSGSISQSAGISSILPPVNIGKIDNKGWEFKVGYSDQVGKLRYNVSVNGGYAKNKVVFWDEAAGVPAWQQSTGKPYGSSGFSFLAYEYDGVFKDVKEIQANTIDYSGVGGANLRPGDMKFKDVNGDGKITGDDQVRLDKTRDPVFSGGLNISLQYMNFDCSILFQTALGGLLFIGTESGDIGNYLQYSFDNRWSIDNPSSVDPRLANRNNTYYTGSGAGNNTYWLRKNDYVRLKNFEIGYTVNAAALKKAGIGTFRVFANGVNLFTWDKMKIWDPESVSGSGQYYPQARVLNFGASVTF</sequence>
<dbReference type="Gene3D" id="2.40.170.20">
    <property type="entry name" value="TonB-dependent receptor, beta-barrel domain"/>
    <property type="match status" value="1"/>
</dbReference>
<feature type="chain" id="PRO_5035206953" evidence="9">
    <location>
        <begin position="34"/>
        <end position="1084"/>
    </location>
</feature>
<keyword evidence="12" id="KW-1185">Reference proteome</keyword>
<dbReference type="Proteomes" id="UP000598971">
    <property type="component" value="Unassembled WGS sequence"/>
</dbReference>
<dbReference type="GO" id="GO:0009279">
    <property type="term" value="C:cell outer membrane"/>
    <property type="evidence" value="ECO:0007669"/>
    <property type="project" value="UniProtKB-SubCell"/>
</dbReference>
<feature type="domain" description="TonB-dependent receptor plug" evidence="10">
    <location>
        <begin position="136"/>
        <end position="241"/>
    </location>
</feature>
<keyword evidence="7 8" id="KW-0998">Cell outer membrane</keyword>
<protein>
    <submittedName>
        <fullName evidence="11">SusC/RagA family TonB-linked outer membrane protein</fullName>
    </submittedName>
</protein>
<evidence type="ECO:0000313" key="11">
    <source>
        <dbReference type="EMBL" id="NNV56752.1"/>
    </source>
</evidence>
<dbReference type="NCBIfam" id="TIGR04057">
    <property type="entry name" value="SusC_RagA_signa"/>
    <property type="match status" value="1"/>
</dbReference>
<organism evidence="11 12">
    <name type="scientific">Limnovirga soli</name>
    <dbReference type="NCBI Taxonomy" id="2656915"/>
    <lineage>
        <taxon>Bacteria</taxon>
        <taxon>Pseudomonadati</taxon>
        <taxon>Bacteroidota</taxon>
        <taxon>Chitinophagia</taxon>
        <taxon>Chitinophagales</taxon>
        <taxon>Chitinophagaceae</taxon>
        <taxon>Limnovirga</taxon>
    </lineage>
</organism>
<comment type="subcellular location">
    <subcellularLocation>
        <location evidence="1 8">Cell outer membrane</location>
        <topology evidence="1 8">Multi-pass membrane protein</topology>
    </subcellularLocation>
</comment>
<keyword evidence="4 8" id="KW-0812">Transmembrane</keyword>
<evidence type="ECO:0000259" key="10">
    <source>
        <dbReference type="Pfam" id="PF07715"/>
    </source>
</evidence>
<dbReference type="GO" id="GO:0015344">
    <property type="term" value="F:siderophore uptake transmembrane transporter activity"/>
    <property type="evidence" value="ECO:0007669"/>
    <property type="project" value="TreeGrafter"/>
</dbReference>
<feature type="signal peptide" evidence="9">
    <location>
        <begin position="1"/>
        <end position="33"/>
    </location>
</feature>
<dbReference type="InterPro" id="IPR037066">
    <property type="entry name" value="Plug_dom_sf"/>
</dbReference>
<proteinExistence type="inferred from homology"/>
<evidence type="ECO:0000313" key="12">
    <source>
        <dbReference type="Proteomes" id="UP000598971"/>
    </source>
</evidence>
<gene>
    <name evidence="11" type="ORF">GD597_14870</name>
</gene>
<dbReference type="Gene3D" id="2.60.40.1120">
    <property type="entry name" value="Carboxypeptidase-like, regulatory domain"/>
    <property type="match status" value="1"/>
</dbReference>
<keyword evidence="3 8" id="KW-1134">Transmembrane beta strand</keyword>